<dbReference type="AlphaFoldDB" id="A0AAD7T2X0"/>
<evidence type="ECO:0000313" key="3">
    <source>
        <dbReference type="Proteomes" id="UP001221898"/>
    </source>
</evidence>
<accession>A0AAD7T2X0</accession>
<sequence length="75" mass="8629">MTLRPDPPAQLYKPQHFPVELKFSNLREPESQPPGRWTRRLRKTTNKSSSFRKAHLHPAEAQKPVPSDIEKGGDN</sequence>
<evidence type="ECO:0000256" key="1">
    <source>
        <dbReference type="SAM" id="MobiDB-lite"/>
    </source>
</evidence>
<protein>
    <submittedName>
        <fullName evidence="2">Uncharacterized protein</fullName>
    </submittedName>
</protein>
<feature type="compositionally biased region" description="Basic residues" evidence="1">
    <location>
        <begin position="37"/>
        <end position="56"/>
    </location>
</feature>
<feature type="region of interest" description="Disordered" evidence="1">
    <location>
        <begin position="23"/>
        <end position="75"/>
    </location>
</feature>
<reference evidence="2" key="1">
    <citation type="journal article" date="2023" name="Science">
        <title>Genome structures resolve the early diversification of teleost fishes.</title>
        <authorList>
            <person name="Parey E."/>
            <person name="Louis A."/>
            <person name="Montfort J."/>
            <person name="Bouchez O."/>
            <person name="Roques C."/>
            <person name="Iampietro C."/>
            <person name="Lluch J."/>
            <person name="Castinel A."/>
            <person name="Donnadieu C."/>
            <person name="Desvignes T."/>
            <person name="Floi Bucao C."/>
            <person name="Jouanno E."/>
            <person name="Wen M."/>
            <person name="Mejri S."/>
            <person name="Dirks R."/>
            <person name="Jansen H."/>
            <person name="Henkel C."/>
            <person name="Chen W.J."/>
            <person name="Zahm M."/>
            <person name="Cabau C."/>
            <person name="Klopp C."/>
            <person name="Thompson A.W."/>
            <person name="Robinson-Rechavi M."/>
            <person name="Braasch I."/>
            <person name="Lecointre G."/>
            <person name="Bobe J."/>
            <person name="Postlethwait J.H."/>
            <person name="Berthelot C."/>
            <person name="Roest Crollius H."/>
            <person name="Guiguen Y."/>
        </authorList>
    </citation>
    <scope>NUCLEOTIDE SEQUENCE</scope>
    <source>
        <strain evidence="2">NC1722</strain>
    </source>
</reference>
<dbReference type="EMBL" id="JAINUG010000016">
    <property type="protein sequence ID" value="KAJ8413405.1"/>
    <property type="molecule type" value="Genomic_DNA"/>
</dbReference>
<evidence type="ECO:0000313" key="2">
    <source>
        <dbReference type="EMBL" id="KAJ8413405.1"/>
    </source>
</evidence>
<comment type="caution">
    <text evidence="2">The sequence shown here is derived from an EMBL/GenBank/DDBJ whole genome shotgun (WGS) entry which is preliminary data.</text>
</comment>
<name>A0AAD7T2X0_9TELE</name>
<dbReference type="Proteomes" id="UP001221898">
    <property type="component" value="Unassembled WGS sequence"/>
</dbReference>
<gene>
    <name evidence="2" type="ORF">AAFF_G00094010</name>
</gene>
<keyword evidence="3" id="KW-1185">Reference proteome</keyword>
<organism evidence="2 3">
    <name type="scientific">Aldrovandia affinis</name>
    <dbReference type="NCBI Taxonomy" id="143900"/>
    <lineage>
        <taxon>Eukaryota</taxon>
        <taxon>Metazoa</taxon>
        <taxon>Chordata</taxon>
        <taxon>Craniata</taxon>
        <taxon>Vertebrata</taxon>
        <taxon>Euteleostomi</taxon>
        <taxon>Actinopterygii</taxon>
        <taxon>Neopterygii</taxon>
        <taxon>Teleostei</taxon>
        <taxon>Notacanthiformes</taxon>
        <taxon>Halosauridae</taxon>
        <taxon>Aldrovandia</taxon>
    </lineage>
</organism>
<proteinExistence type="predicted"/>